<name>A0A392S099_9FABA</name>
<protein>
    <submittedName>
        <fullName evidence="2">Uncharacterized protein</fullName>
    </submittedName>
</protein>
<keyword evidence="1" id="KW-0812">Transmembrane</keyword>
<evidence type="ECO:0000313" key="2">
    <source>
        <dbReference type="EMBL" id="MCI41295.1"/>
    </source>
</evidence>
<dbReference type="EMBL" id="LXQA010290435">
    <property type="protein sequence ID" value="MCI41295.1"/>
    <property type="molecule type" value="Genomic_DNA"/>
</dbReference>
<reference evidence="2 3" key="1">
    <citation type="journal article" date="2018" name="Front. Plant Sci.">
        <title>Red Clover (Trifolium pratense) and Zigzag Clover (T. medium) - A Picture of Genomic Similarities and Differences.</title>
        <authorList>
            <person name="Dluhosova J."/>
            <person name="Istvanek J."/>
            <person name="Nedelnik J."/>
            <person name="Repkova J."/>
        </authorList>
    </citation>
    <scope>NUCLEOTIDE SEQUENCE [LARGE SCALE GENOMIC DNA]</scope>
    <source>
        <strain evidence="3">cv. 10/8</strain>
        <tissue evidence="2">Leaf</tissue>
    </source>
</reference>
<evidence type="ECO:0000313" key="3">
    <source>
        <dbReference type="Proteomes" id="UP000265520"/>
    </source>
</evidence>
<comment type="caution">
    <text evidence="2">The sequence shown here is derived from an EMBL/GenBank/DDBJ whole genome shotgun (WGS) entry which is preliminary data.</text>
</comment>
<accession>A0A392S099</accession>
<sequence>MSTLEMIKSFNIGVYFSYHATILTLHNLIAFLQLCWDRNSSLSSKLLDVLDDTFRKIGWVNIK</sequence>
<feature type="transmembrane region" description="Helical" evidence="1">
    <location>
        <begin position="12"/>
        <end position="36"/>
    </location>
</feature>
<dbReference type="Proteomes" id="UP000265520">
    <property type="component" value="Unassembled WGS sequence"/>
</dbReference>
<keyword evidence="1" id="KW-1133">Transmembrane helix</keyword>
<proteinExistence type="predicted"/>
<evidence type="ECO:0000256" key="1">
    <source>
        <dbReference type="SAM" id="Phobius"/>
    </source>
</evidence>
<organism evidence="2 3">
    <name type="scientific">Trifolium medium</name>
    <dbReference type="NCBI Taxonomy" id="97028"/>
    <lineage>
        <taxon>Eukaryota</taxon>
        <taxon>Viridiplantae</taxon>
        <taxon>Streptophyta</taxon>
        <taxon>Embryophyta</taxon>
        <taxon>Tracheophyta</taxon>
        <taxon>Spermatophyta</taxon>
        <taxon>Magnoliopsida</taxon>
        <taxon>eudicotyledons</taxon>
        <taxon>Gunneridae</taxon>
        <taxon>Pentapetalae</taxon>
        <taxon>rosids</taxon>
        <taxon>fabids</taxon>
        <taxon>Fabales</taxon>
        <taxon>Fabaceae</taxon>
        <taxon>Papilionoideae</taxon>
        <taxon>50 kb inversion clade</taxon>
        <taxon>NPAAA clade</taxon>
        <taxon>Hologalegina</taxon>
        <taxon>IRL clade</taxon>
        <taxon>Trifolieae</taxon>
        <taxon>Trifolium</taxon>
    </lineage>
</organism>
<keyword evidence="1" id="KW-0472">Membrane</keyword>
<keyword evidence="3" id="KW-1185">Reference proteome</keyword>
<dbReference type="AlphaFoldDB" id="A0A392S099"/>
<feature type="non-terminal residue" evidence="2">
    <location>
        <position position="63"/>
    </location>
</feature>